<accession>A0AAQ2ESR0</accession>
<dbReference type="AlphaFoldDB" id="A0AAQ2ESR0"/>
<name>A0AAQ2ESR0_PSEO7</name>
<evidence type="ECO:0000313" key="1">
    <source>
        <dbReference type="EMBL" id="TMN76179.1"/>
    </source>
</evidence>
<sequence>MLHKNTANNYIDSENVDKKIFASVLSIYQLAQLLNKKLGQRYQKIALAFLFYHFALSFKLLF</sequence>
<reference evidence="1 2" key="1">
    <citation type="submission" date="2017-12" db="EMBL/GenBank/DDBJ databases">
        <authorList>
            <person name="Paulsen S."/>
            <person name="Gram L.K."/>
        </authorList>
    </citation>
    <scope>NUCLEOTIDE SEQUENCE [LARGE SCALE GENOMIC DNA]</scope>
    <source>
        <strain evidence="1 2">S1607</strain>
    </source>
</reference>
<evidence type="ECO:0000313" key="2">
    <source>
        <dbReference type="Proteomes" id="UP000305423"/>
    </source>
</evidence>
<gene>
    <name evidence="1" type="ORF">CWB74_13365</name>
</gene>
<comment type="caution">
    <text evidence="1">The sequence shown here is derived from an EMBL/GenBank/DDBJ whole genome shotgun (WGS) entry which is preliminary data.</text>
</comment>
<dbReference type="EMBL" id="PNEL01000032">
    <property type="protein sequence ID" value="TMN76179.1"/>
    <property type="molecule type" value="Genomic_DNA"/>
</dbReference>
<proteinExistence type="predicted"/>
<dbReference type="Proteomes" id="UP000305423">
    <property type="component" value="Unassembled WGS sequence"/>
</dbReference>
<protein>
    <submittedName>
        <fullName evidence="1">Uncharacterized protein</fullName>
    </submittedName>
</protein>
<organism evidence="1 2">
    <name type="scientific">Pseudoalteromonas piscicida</name>
    <dbReference type="NCBI Taxonomy" id="43662"/>
    <lineage>
        <taxon>Bacteria</taxon>
        <taxon>Pseudomonadati</taxon>
        <taxon>Pseudomonadota</taxon>
        <taxon>Gammaproteobacteria</taxon>
        <taxon>Alteromonadales</taxon>
        <taxon>Pseudoalteromonadaceae</taxon>
        <taxon>Pseudoalteromonas</taxon>
    </lineage>
</organism>
<reference evidence="2" key="2">
    <citation type="submission" date="2019-06" db="EMBL/GenBank/DDBJ databases">
        <title>Co-occurence of chitin degradation, pigmentation and bioactivity in marine Pseudoalteromonas.</title>
        <authorList>
            <person name="Sonnenschein E.C."/>
            <person name="Bech P.K."/>
        </authorList>
    </citation>
    <scope>NUCLEOTIDE SEQUENCE [LARGE SCALE GENOMIC DNA]</scope>
    <source>
        <strain evidence="2">S1607</strain>
    </source>
</reference>